<feature type="transmembrane region" description="Helical" evidence="1">
    <location>
        <begin position="230"/>
        <end position="252"/>
    </location>
</feature>
<feature type="transmembrane region" description="Helical" evidence="1">
    <location>
        <begin position="300"/>
        <end position="323"/>
    </location>
</feature>
<dbReference type="Gene3D" id="1.25.10.10">
    <property type="entry name" value="Leucine-rich Repeat Variant"/>
    <property type="match status" value="1"/>
</dbReference>
<accession>A0A364Y4I4</accession>
<dbReference type="InterPro" id="IPR016024">
    <property type="entry name" value="ARM-type_fold"/>
</dbReference>
<feature type="transmembrane region" description="Helical" evidence="1">
    <location>
        <begin position="112"/>
        <end position="135"/>
    </location>
</feature>
<feature type="transmembrane region" description="Helical" evidence="1">
    <location>
        <begin position="51"/>
        <end position="72"/>
    </location>
</feature>
<evidence type="ECO:0000256" key="1">
    <source>
        <dbReference type="SAM" id="Phobius"/>
    </source>
</evidence>
<gene>
    <name evidence="3" type="ORF">DQQ10_09995</name>
</gene>
<feature type="domain" description="Cyclic nucleotide-binding" evidence="2">
    <location>
        <begin position="942"/>
        <end position="1054"/>
    </location>
</feature>
<feature type="transmembrane region" description="Helical" evidence="1">
    <location>
        <begin position="329"/>
        <end position="347"/>
    </location>
</feature>
<evidence type="ECO:0000259" key="2">
    <source>
        <dbReference type="PROSITE" id="PS50042"/>
    </source>
</evidence>
<sequence length="1054" mass="120214">MLNRFIISVKSRTQEQKQIITMLCTGFFMGVFIATYQVTADSLFLNRMGEYLDKAFLVAGVLGILTTGAFSFFQNRIRFTTLAIGSIVLVFVFTLTAFWLLQFGSDALHDYFIFALYCMSGPITAVLLLSFWGLFGRLFNFRQSKRIIGWIDTGQLIAAIIATLVAIPLTSEIIKDTANYLLVCAISIAIVSGLLIFIASSFTLSKNDPKEFGITVRRETRLTKLAKEPYIRMLSLFLLISMMIFILSQYAFQQLVKEQYPRERELTNFNSFFTGAVYVISLIMQTFINNRIISNYGLRISLFILPIVVALFASASFVTGSLFGFEKGLAPTGFIYFFLFVALSRLFNWTLRDSLENPVFKLFFIPLDNRLRFNIQSKVEGLMNESARFFAGLLIFALAAIPFFEVIHIMLFMLVLSGAYFFVVNNLYQGYRNKIRMKLESTEVQKQERLEKGYGRITTRLEEMLHDHQAERAVFSYKLLEKINAAQVPSFVNTLMRNGDETIRHYAQEKMNELKGLSVSDRYVIRLDQGKANISTDKNILSKADLQQIIENGGDITKARILRLTRSTDPNDRHYAAELLLHTAQTEYTSYLMELLTDMEPKVRNTAIKTSVKKNNPEIINAVIENLGNPVYSNQAMNALVLMGQDTLPALEAAFYRSGQSTQMMLRQVQVIGRIGGQRAREILWNKMDYPNKVIVSQVLLSLGECGFKAGISQITRIKYAIESDIADISWNLAAMHEVGDDGFSEQIKSALQWEVQSDIEHIYMLLTMLYDTRSIQLVKENIDSGTAEGITYAVELLDVFLSEQLKQRVIPILDDLTNAERIDRLQDFYPRIKLDSKLVLKFIINRDFTQSNRWTKACVLFQIGIQKIDAFKLDLIAQLFNPDPIIHEVSAWALHQIDPAEYEVNTKRLGQAFKKELDLVIIQSKKMTRFEKVLFFQRNSVFENIPGITLSHLADLSEESRMKNGDSVTLDERSNNSFFMLVSGEVEFFKQGKPAGRFEQGQFIGEMLGTPNFVNTNFIVAKSDAVILRLNKDQFYELLSDNVRLADKIIAYI</sequence>
<proteinExistence type="predicted"/>
<dbReference type="AlphaFoldDB" id="A0A364Y4I4"/>
<dbReference type="SUPFAM" id="SSF51206">
    <property type="entry name" value="cAMP-binding domain-like"/>
    <property type="match status" value="1"/>
</dbReference>
<keyword evidence="4" id="KW-1185">Reference proteome</keyword>
<dbReference type="InterPro" id="IPR011989">
    <property type="entry name" value="ARM-like"/>
</dbReference>
<dbReference type="SUPFAM" id="SSF48371">
    <property type="entry name" value="ARM repeat"/>
    <property type="match status" value="1"/>
</dbReference>
<dbReference type="CDD" id="cd00038">
    <property type="entry name" value="CAP_ED"/>
    <property type="match status" value="1"/>
</dbReference>
<dbReference type="Pfam" id="PF00027">
    <property type="entry name" value="cNMP_binding"/>
    <property type="match status" value="1"/>
</dbReference>
<evidence type="ECO:0000313" key="4">
    <source>
        <dbReference type="Proteomes" id="UP000251889"/>
    </source>
</evidence>
<dbReference type="Proteomes" id="UP000251889">
    <property type="component" value="Unassembled WGS sequence"/>
</dbReference>
<feature type="transmembrane region" description="Helical" evidence="1">
    <location>
        <begin position="180"/>
        <end position="204"/>
    </location>
</feature>
<dbReference type="InterPro" id="IPR014710">
    <property type="entry name" value="RmlC-like_jellyroll"/>
</dbReference>
<dbReference type="RefSeq" id="WP_112746720.1">
    <property type="nucleotide sequence ID" value="NZ_QMFY01000004.1"/>
</dbReference>
<feature type="transmembrane region" description="Helical" evidence="1">
    <location>
        <begin position="79"/>
        <end position="100"/>
    </location>
</feature>
<keyword evidence="1" id="KW-0472">Membrane</keyword>
<dbReference type="InterPro" id="IPR018490">
    <property type="entry name" value="cNMP-bd_dom_sf"/>
</dbReference>
<dbReference type="PROSITE" id="PS50042">
    <property type="entry name" value="CNMP_BINDING_3"/>
    <property type="match status" value="1"/>
</dbReference>
<keyword evidence="1" id="KW-0812">Transmembrane</keyword>
<protein>
    <recommendedName>
        <fullName evidence="2">Cyclic nucleotide-binding domain-containing protein</fullName>
    </recommendedName>
</protein>
<feature type="transmembrane region" description="Helical" evidence="1">
    <location>
        <begin position="20"/>
        <end position="39"/>
    </location>
</feature>
<feature type="transmembrane region" description="Helical" evidence="1">
    <location>
        <begin position="272"/>
        <end position="288"/>
    </location>
</feature>
<organism evidence="3 4">
    <name type="scientific">Pseudochryseolinea flava</name>
    <dbReference type="NCBI Taxonomy" id="2059302"/>
    <lineage>
        <taxon>Bacteria</taxon>
        <taxon>Pseudomonadati</taxon>
        <taxon>Bacteroidota</taxon>
        <taxon>Cytophagia</taxon>
        <taxon>Cytophagales</taxon>
        <taxon>Fulvivirgaceae</taxon>
        <taxon>Pseudochryseolinea</taxon>
    </lineage>
</organism>
<evidence type="ECO:0000313" key="3">
    <source>
        <dbReference type="EMBL" id="RAW01234.1"/>
    </source>
</evidence>
<comment type="caution">
    <text evidence="3">The sequence shown here is derived from an EMBL/GenBank/DDBJ whole genome shotgun (WGS) entry which is preliminary data.</text>
</comment>
<name>A0A364Y4I4_9BACT</name>
<dbReference type="InterPro" id="IPR000595">
    <property type="entry name" value="cNMP-bd_dom"/>
</dbReference>
<reference evidence="3 4" key="1">
    <citation type="submission" date="2018-06" db="EMBL/GenBank/DDBJ databases">
        <title>Chryseolinea flavus sp. nov., a member of the phylum Bacteroidetes isolated from soil.</title>
        <authorList>
            <person name="Li Y."/>
            <person name="Wang J."/>
        </authorList>
    </citation>
    <scope>NUCLEOTIDE SEQUENCE [LARGE SCALE GENOMIC DNA]</scope>
    <source>
        <strain evidence="3 4">SDU1-6</strain>
    </source>
</reference>
<dbReference type="OrthoDB" id="789601at2"/>
<feature type="transmembrane region" description="Helical" evidence="1">
    <location>
        <begin position="387"/>
        <end position="404"/>
    </location>
</feature>
<keyword evidence="1" id="KW-1133">Transmembrane helix</keyword>
<dbReference type="Gene3D" id="2.60.120.10">
    <property type="entry name" value="Jelly Rolls"/>
    <property type="match status" value="1"/>
</dbReference>
<feature type="transmembrane region" description="Helical" evidence="1">
    <location>
        <begin position="147"/>
        <end position="168"/>
    </location>
</feature>
<dbReference type="CDD" id="cd06174">
    <property type="entry name" value="MFS"/>
    <property type="match status" value="1"/>
</dbReference>
<dbReference type="EMBL" id="QMFY01000004">
    <property type="protein sequence ID" value="RAW01234.1"/>
    <property type="molecule type" value="Genomic_DNA"/>
</dbReference>